<dbReference type="InterPro" id="IPR005358">
    <property type="entry name" value="Puta_zinc/iron-chelating_dom"/>
</dbReference>
<protein>
    <recommendedName>
        <fullName evidence="1">UPF0260 protein V0U79_11785</fullName>
    </recommendedName>
</protein>
<dbReference type="PANTHER" id="PTHR37421:SF1">
    <property type="entry name" value="UPF0260 PROTEIN YCGN"/>
    <property type="match status" value="1"/>
</dbReference>
<dbReference type="PANTHER" id="PTHR37421">
    <property type="entry name" value="UPF0260 PROTEIN YCGN"/>
    <property type="match status" value="1"/>
</dbReference>
<evidence type="ECO:0000313" key="2">
    <source>
        <dbReference type="EMBL" id="MEE2527050.1"/>
    </source>
</evidence>
<dbReference type="NCBIfam" id="NF003507">
    <property type="entry name" value="PRK05170.2-5"/>
    <property type="match status" value="1"/>
</dbReference>
<evidence type="ECO:0000256" key="1">
    <source>
        <dbReference type="HAMAP-Rule" id="MF_00676"/>
    </source>
</evidence>
<name>A0ABU7LT03_9PROT</name>
<gene>
    <name evidence="2" type="ORF">V0U79_11785</name>
</gene>
<comment type="similarity">
    <text evidence="1">Belongs to the UPF0260 family.</text>
</comment>
<reference evidence="2 3" key="1">
    <citation type="submission" date="2024-01" db="EMBL/GenBank/DDBJ databases">
        <title>Hyphobacterium bacterium isolated from marine sediment.</title>
        <authorList>
            <person name="Zhao S."/>
        </authorList>
    </citation>
    <scope>NUCLEOTIDE SEQUENCE [LARGE SCALE GENOMIC DNA]</scope>
    <source>
        <strain evidence="3">HN65</strain>
    </source>
</reference>
<dbReference type="HAMAP" id="MF_00676">
    <property type="entry name" value="UPF0260"/>
    <property type="match status" value="1"/>
</dbReference>
<sequence length="151" mass="17009">MSKDPFWKVKSLKEMSRSEWESLCDGCGKCCLVQLEDDDGSRVLTSLSCKLYDGASGRCRDYANRSVRVPDCVILTAENVGQLAWMPKTCAYRLVDEGRDLPDWHPLVTGDPQSTFKANMSVRGRVTSELRVADEDYEDFIRDWPGESGDS</sequence>
<dbReference type="Proteomes" id="UP001354971">
    <property type="component" value="Unassembled WGS sequence"/>
</dbReference>
<dbReference type="InterPro" id="IPR008228">
    <property type="entry name" value="UCP006173"/>
</dbReference>
<dbReference type="NCBIfam" id="NF003501">
    <property type="entry name" value="PRK05170.1-5"/>
    <property type="match status" value="1"/>
</dbReference>
<dbReference type="EMBL" id="JAZDRP010000008">
    <property type="protein sequence ID" value="MEE2527050.1"/>
    <property type="molecule type" value="Genomic_DNA"/>
</dbReference>
<dbReference type="PIRSF" id="PIRSF006173">
    <property type="entry name" value="UCP006173"/>
    <property type="match status" value="1"/>
</dbReference>
<organism evidence="2 3">
    <name type="scientific">Hyphobacterium lacteum</name>
    <dbReference type="NCBI Taxonomy" id="3116575"/>
    <lineage>
        <taxon>Bacteria</taxon>
        <taxon>Pseudomonadati</taxon>
        <taxon>Pseudomonadota</taxon>
        <taxon>Alphaproteobacteria</taxon>
        <taxon>Maricaulales</taxon>
        <taxon>Maricaulaceae</taxon>
        <taxon>Hyphobacterium</taxon>
    </lineage>
</organism>
<comment type="caution">
    <text evidence="2">The sequence shown here is derived from an EMBL/GenBank/DDBJ whole genome shotgun (WGS) entry which is preliminary data.</text>
</comment>
<proteinExistence type="inferred from homology"/>
<dbReference type="Pfam" id="PF03692">
    <property type="entry name" value="CxxCxxCC"/>
    <property type="match status" value="1"/>
</dbReference>
<accession>A0ABU7LT03</accession>
<dbReference type="RefSeq" id="WP_330199714.1">
    <property type="nucleotide sequence ID" value="NZ_JAZDRP010000008.1"/>
</dbReference>
<keyword evidence="3" id="KW-1185">Reference proteome</keyword>
<evidence type="ECO:0000313" key="3">
    <source>
        <dbReference type="Proteomes" id="UP001354971"/>
    </source>
</evidence>